<name>A0A371CXZ3_9APHY</name>
<evidence type="ECO:0000313" key="3">
    <source>
        <dbReference type="Proteomes" id="UP000256964"/>
    </source>
</evidence>
<dbReference type="Proteomes" id="UP000256964">
    <property type="component" value="Unassembled WGS sequence"/>
</dbReference>
<gene>
    <name evidence="2" type="ORF">OH76DRAFT_1015052</name>
</gene>
<accession>A0A371CXZ3</accession>
<reference evidence="2 3" key="1">
    <citation type="journal article" date="2018" name="Biotechnol. Biofuels">
        <title>Integrative visual omics of the white-rot fungus Polyporus brumalis exposes the biotechnological potential of its oxidative enzymes for delignifying raw plant biomass.</title>
        <authorList>
            <person name="Miyauchi S."/>
            <person name="Rancon A."/>
            <person name="Drula E."/>
            <person name="Hage H."/>
            <person name="Chaduli D."/>
            <person name="Favel A."/>
            <person name="Grisel S."/>
            <person name="Henrissat B."/>
            <person name="Herpoel-Gimbert I."/>
            <person name="Ruiz-Duenas F.J."/>
            <person name="Chevret D."/>
            <person name="Hainaut M."/>
            <person name="Lin J."/>
            <person name="Wang M."/>
            <person name="Pangilinan J."/>
            <person name="Lipzen A."/>
            <person name="Lesage-Meessen L."/>
            <person name="Navarro D."/>
            <person name="Riley R."/>
            <person name="Grigoriev I.V."/>
            <person name="Zhou S."/>
            <person name="Raouche S."/>
            <person name="Rosso M.N."/>
        </authorList>
    </citation>
    <scope>NUCLEOTIDE SEQUENCE [LARGE SCALE GENOMIC DNA]</scope>
    <source>
        <strain evidence="2 3">BRFM 1820</strain>
    </source>
</reference>
<feature type="compositionally biased region" description="Low complexity" evidence="1">
    <location>
        <begin position="136"/>
        <end position="150"/>
    </location>
</feature>
<feature type="compositionally biased region" description="Polar residues" evidence="1">
    <location>
        <begin position="1"/>
        <end position="10"/>
    </location>
</feature>
<protein>
    <submittedName>
        <fullName evidence="2">Uncharacterized protein</fullName>
    </submittedName>
</protein>
<feature type="compositionally biased region" description="Polar residues" evidence="1">
    <location>
        <begin position="52"/>
        <end position="71"/>
    </location>
</feature>
<feature type="compositionally biased region" description="Low complexity" evidence="1">
    <location>
        <begin position="99"/>
        <end position="114"/>
    </location>
</feature>
<dbReference type="EMBL" id="KZ857440">
    <property type="protein sequence ID" value="RDX45162.1"/>
    <property type="molecule type" value="Genomic_DNA"/>
</dbReference>
<evidence type="ECO:0000313" key="2">
    <source>
        <dbReference type="EMBL" id="RDX45162.1"/>
    </source>
</evidence>
<feature type="region of interest" description="Disordered" evidence="1">
    <location>
        <begin position="42"/>
        <end position="114"/>
    </location>
</feature>
<organism evidence="2 3">
    <name type="scientific">Lentinus brumalis</name>
    <dbReference type="NCBI Taxonomy" id="2498619"/>
    <lineage>
        <taxon>Eukaryota</taxon>
        <taxon>Fungi</taxon>
        <taxon>Dikarya</taxon>
        <taxon>Basidiomycota</taxon>
        <taxon>Agaricomycotina</taxon>
        <taxon>Agaricomycetes</taxon>
        <taxon>Polyporales</taxon>
        <taxon>Polyporaceae</taxon>
        <taxon>Lentinus</taxon>
    </lineage>
</organism>
<keyword evidence="3" id="KW-1185">Reference proteome</keyword>
<feature type="region of interest" description="Disordered" evidence="1">
    <location>
        <begin position="1"/>
        <end position="21"/>
    </location>
</feature>
<dbReference type="OrthoDB" id="10542917at2759"/>
<dbReference type="AlphaFoldDB" id="A0A371CXZ3"/>
<proteinExistence type="predicted"/>
<sequence length="182" mass="19210">MQQPSWTQPSDIDFGFNPFASPIPRDEQAYYFPDAGGFTPAPHGAEPWAAPWSSNNDCGTDYSTSVTQSPAQAPMSMPDLLDMSSVRPISPSDGMHEPQSCTSSAAQAASIESAPAASLDAEVEAFLLSINVSFEPSSTASSSFSGLSPADVSEEDSSQTLSPRHLWTQGLDDWLNMDGAAA</sequence>
<evidence type="ECO:0000256" key="1">
    <source>
        <dbReference type="SAM" id="MobiDB-lite"/>
    </source>
</evidence>
<feature type="region of interest" description="Disordered" evidence="1">
    <location>
        <begin position="136"/>
        <end position="165"/>
    </location>
</feature>